<dbReference type="Pfam" id="PF01656">
    <property type="entry name" value="CbiA"/>
    <property type="match status" value="1"/>
</dbReference>
<comment type="caution">
    <text evidence="5">The sequence shown here is derived from an EMBL/GenBank/DDBJ whole genome shotgun (WGS) entry which is preliminary data.</text>
</comment>
<dbReference type="InterPro" id="IPR032807">
    <property type="entry name" value="GNVR"/>
</dbReference>
<feature type="domain" description="Tyrosine-protein kinase G-rich" evidence="4">
    <location>
        <begin position="356"/>
        <end position="436"/>
    </location>
</feature>
<feature type="coiled-coil region" evidence="1">
    <location>
        <begin position="281"/>
        <end position="350"/>
    </location>
</feature>
<evidence type="ECO:0000259" key="4">
    <source>
        <dbReference type="Pfam" id="PF13807"/>
    </source>
</evidence>
<proteinExistence type="predicted"/>
<name>A0A0V7ZMP6_9CYAN</name>
<dbReference type="EMBL" id="LMTZ01000107">
    <property type="protein sequence ID" value="KST65503.1"/>
    <property type="molecule type" value="Genomic_DNA"/>
</dbReference>
<dbReference type="Pfam" id="PF13807">
    <property type="entry name" value="GNVR"/>
    <property type="match status" value="1"/>
</dbReference>
<keyword evidence="2" id="KW-0472">Membrane</keyword>
<protein>
    <recommendedName>
        <fullName evidence="7">Exopolysaccharide biosynthesis protein</fullName>
    </recommendedName>
</protein>
<dbReference type="AlphaFoldDB" id="A0A0V7ZMP6"/>
<dbReference type="Gene3D" id="3.40.50.300">
    <property type="entry name" value="P-loop containing nucleotide triphosphate hydrolases"/>
    <property type="match status" value="1"/>
</dbReference>
<dbReference type="PANTHER" id="PTHR32309">
    <property type="entry name" value="TYROSINE-PROTEIN KINASE"/>
    <property type="match status" value="1"/>
</dbReference>
<dbReference type="OrthoDB" id="570358at2"/>
<organism evidence="5 6">
    <name type="scientific">Mastigocoleus testarum BC008</name>
    <dbReference type="NCBI Taxonomy" id="371196"/>
    <lineage>
        <taxon>Bacteria</taxon>
        <taxon>Bacillati</taxon>
        <taxon>Cyanobacteriota</taxon>
        <taxon>Cyanophyceae</taxon>
        <taxon>Nostocales</taxon>
        <taxon>Hapalosiphonaceae</taxon>
        <taxon>Mastigocoleus</taxon>
    </lineage>
</organism>
<reference evidence="5 6" key="1">
    <citation type="journal article" date="2015" name="Genome Announc.">
        <title>Draft Genome of the Euendolithic (true boring) Cyanobacterium Mastigocoleus testarum strain BC008.</title>
        <authorList>
            <person name="Guida B.S."/>
            <person name="Garcia-Pichel F."/>
        </authorList>
    </citation>
    <scope>NUCLEOTIDE SEQUENCE [LARGE SCALE GENOMIC DNA]</scope>
    <source>
        <strain evidence="5 6">BC008</strain>
    </source>
</reference>
<keyword evidence="2" id="KW-0812">Transmembrane</keyword>
<dbReference type="GO" id="GO:0004713">
    <property type="term" value="F:protein tyrosine kinase activity"/>
    <property type="evidence" value="ECO:0007669"/>
    <property type="project" value="TreeGrafter"/>
</dbReference>
<evidence type="ECO:0000259" key="3">
    <source>
        <dbReference type="Pfam" id="PF01656"/>
    </source>
</evidence>
<dbReference type="RefSeq" id="WP_027844338.1">
    <property type="nucleotide sequence ID" value="NZ_LMTZ01000107.1"/>
</dbReference>
<sequence length="675" mass="75724">MKKATKIAVRHWKFVLAWNKIILGIAVANIALLPRVWISKSLLILPTSTSNVDADLDNSDDLKTKEVGFSQQVNPLNVISSIATSDNVLKKVWEQDPQKTSYKQLSEYRGLFDVSPENDSTVISLSVEGSTPKLATERAQNLIASLKERLQELRQDRVISQSEFIQDEVRQAHRKLMDAQKKLNKFKEAGNVISDEHDAKQKVITINALNKSRVEALAEAKAAQAQTRILSARLSLPPQTALKSLQTKGTETSLSIREKLSKVNISLQEAQTYLTDNHPRIENLKFQQEELRNELQEDRVSDNSVSSVAINPNLADRHIVHKLILAESQAEAMSSKAQQLQIQINYLREQLKKLPTKQGILMDLQRRYDMTKKIYNGLVTQAEKVRLSAFDTYPSFQLLDEPFVNNEASSPNIQLIILGAVLISIFGSVAIILLQERRDPLISPKDIQQKNFPVLASVPYMKGLDTSMGEGINEKVEFQRLASAISLLHLENKSLMIASANSGEGKTTVTLGLANALLELGFRILIVDADFRKCELTQSLGYYGQSIGDLQLRPINVFENVDLLAMRVPEERIAEFVARGGFEQRLNAIKNSAQYDYILVDSPPVALTSEAAIIGKIIHNILFVVRTGISSRNCFHDSVEQLKRYRAEVIGLTVNDVDSHNEKYIYSYNVNQQIQ</sequence>
<dbReference type="InterPro" id="IPR027417">
    <property type="entry name" value="P-loop_NTPase"/>
</dbReference>
<feature type="coiled-coil region" evidence="1">
    <location>
        <begin position="136"/>
        <end position="226"/>
    </location>
</feature>
<dbReference type="Proteomes" id="UP000053372">
    <property type="component" value="Unassembled WGS sequence"/>
</dbReference>
<feature type="domain" description="CobQ/CobB/MinD/ParA nucleotide binding" evidence="3">
    <location>
        <begin position="495"/>
        <end position="663"/>
    </location>
</feature>
<evidence type="ECO:0000256" key="2">
    <source>
        <dbReference type="SAM" id="Phobius"/>
    </source>
</evidence>
<keyword evidence="1" id="KW-0175">Coiled coil</keyword>
<dbReference type="SUPFAM" id="SSF52540">
    <property type="entry name" value="P-loop containing nucleoside triphosphate hydrolases"/>
    <property type="match status" value="1"/>
</dbReference>
<accession>A0A0V7ZMP6</accession>
<dbReference type="GO" id="GO:0005886">
    <property type="term" value="C:plasma membrane"/>
    <property type="evidence" value="ECO:0007669"/>
    <property type="project" value="TreeGrafter"/>
</dbReference>
<dbReference type="PANTHER" id="PTHR32309:SF13">
    <property type="entry name" value="FERRIC ENTEROBACTIN TRANSPORT PROTEIN FEPE"/>
    <property type="match status" value="1"/>
</dbReference>
<evidence type="ECO:0008006" key="7">
    <source>
        <dbReference type="Google" id="ProtNLM"/>
    </source>
</evidence>
<keyword evidence="6" id="KW-1185">Reference proteome</keyword>
<dbReference type="InterPro" id="IPR002586">
    <property type="entry name" value="CobQ/CobB/MinD/ParA_Nub-bd_dom"/>
</dbReference>
<evidence type="ECO:0000313" key="6">
    <source>
        <dbReference type="Proteomes" id="UP000053372"/>
    </source>
</evidence>
<gene>
    <name evidence="5" type="ORF">BC008_41990</name>
</gene>
<feature type="transmembrane region" description="Helical" evidence="2">
    <location>
        <begin position="21"/>
        <end position="38"/>
    </location>
</feature>
<evidence type="ECO:0000313" key="5">
    <source>
        <dbReference type="EMBL" id="KST65503.1"/>
    </source>
</evidence>
<evidence type="ECO:0000256" key="1">
    <source>
        <dbReference type="SAM" id="Coils"/>
    </source>
</evidence>
<keyword evidence="2" id="KW-1133">Transmembrane helix</keyword>
<dbReference type="InterPro" id="IPR050445">
    <property type="entry name" value="Bact_polysacc_biosynth/exp"/>
</dbReference>